<reference evidence="2" key="1">
    <citation type="submission" date="2021-05" db="EMBL/GenBank/DDBJ databases">
        <authorList>
            <person name="Alioto T."/>
            <person name="Alioto T."/>
            <person name="Gomez Garrido J."/>
        </authorList>
    </citation>
    <scope>NUCLEOTIDE SEQUENCE</scope>
</reference>
<evidence type="ECO:0000256" key="1">
    <source>
        <dbReference type="SAM" id="MobiDB-lite"/>
    </source>
</evidence>
<dbReference type="EMBL" id="HBUF01063140">
    <property type="protein sequence ID" value="CAG6626645.1"/>
    <property type="molecule type" value="Transcribed_RNA"/>
</dbReference>
<organism evidence="2">
    <name type="scientific">Cacopsylla melanoneura</name>
    <dbReference type="NCBI Taxonomy" id="428564"/>
    <lineage>
        <taxon>Eukaryota</taxon>
        <taxon>Metazoa</taxon>
        <taxon>Ecdysozoa</taxon>
        <taxon>Arthropoda</taxon>
        <taxon>Hexapoda</taxon>
        <taxon>Insecta</taxon>
        <taxon>Pterygota</taxon>
        <taxon>Neoptera</taxon>
        <taxon>Paraneoptera</taxon>
        <taxon>Hemiptera</taxon>
        <taxon>Sternorrhyncha</taxon>
        <taxon>Psylloidea</taxon>
        <taxon>Psyllidae</taxon>
        <taxon>Psyllinae</taxon>
        <taxon>Cacopsylla</taxon>
    </lineage>
</organism>
<name>A0A8D8VM95_9HEMI</name>
<feature type="compositionally biased region" description="Basic residues" evidence="1">
    <location>
        <begin position="78"/>
        <end position="92"/>
    </location>
</feature>
<dbReference type="AlphaFoldDB" id="A0A8D8VM95"/>
<protein>
    <submittedName>
        <fullName evidence="2">Uncharacterized protein</fullName>
    </submittedName>
</protein>
<accession>A0A8D8VM95</accession>
<sequence>MSPRHATTQKSEKNYCPKICLMAMTTWQNKLPMANLMTRTRTKWSWRRIKFTSGAFVDTVKHSLSVMELTINPASRSSSKKNQSKSKLRKPKNIGSATVKLPNIGHSVMEHIGLKKFNPNFKLKYLHNEHW</sequence>
<feature type="region of interest" description="Disordered" evidence="1">
    <location>
        <begin position="72"/>
        <end position="99"/>
    </location>
</feature>
<proteinExistence type="predicted"/>
<evidence type="ECO:0000313" key="2">
    <source>
        <dbReference type="EMBL" id="CAG6626645.1"/>
    </source>
</evidence>